<feature type="signal peptide" evidence="1">
    <location>
        <begin position="1"/>
        <end position="21"/>
    </location>
</feature>
<protein>
    <recommendedName>
        <fullName evidence="4">Saponin hydrolase</fullName>
    </recommendedName>
</protein>
<reference evidence="2" key="1">
    <citation type="submission" date="2021-07" db="EMBL/GenBank/DDBJ databases">
        <authorList>
            <person name="Branca A.L. A."/>
        </authorList>
    </citation>
    <scope>NUCLEOTIDE SEQUENCE</scope>
</reference>
<dbReference type="SUPFAM" id="SSF82171">
    <property type="entry name" value="DPP6 N-terminal domain-like"/>
    <property type="match status" value="1"/>
</dbReference>
<dbReference type="InterPro" id="IPR011042">
    <property type="entry name" value="6-blade_b-propeller_TolB-like"/>
</dbReference>
<accession>A0A9W4HRF0</accession>
<dbReference type="AlphaFoldDB" id="A0A9W4HRF0"/>
<sequence length="613" mass="66484">MHWSLLALAGQTALTLPPAVPAPPQPEPIDILELPLPPVAPSNITGACSASINPHNTGCIGKESDFFQAGDFTPDGKHIALTVEYIGAPAAPNPGNIYNGLQLILVKVDGTTFANGDSWKCLSCGVPAQNARSIDPSRDYPHIARNAKQALWGHNILECSSIPLTSDLCTPELTYIYPIHWPGTKNSPREMRMHPDDIHMGWSSFTTRGQYSYFGRLEFNAVPKNGPLVPRYDLVDVNILVQPDGPAPISVEGPELRIHNEAITIGELRGFSGSGNEIIYLGSTREANNIDLFAVHIITGAIRRLTSHPEYADPIAFSHDDQWFVTMDTRGSDRQMWMSGMRHVPPLIDLVAVTAAASIRNNGARRFFQPILIDRFGDRDAYFGQQVNADGGGNGSINDPNWNGKADPAFSPDGTMIVYWQSLVTEPACGGDNPLPCPESTAQGGRTYRVMLARLSSRTPTNPVPVFAVPDMVPWAMSFGPGDTPPAMHFVSGGNYTLHGKAGGFANVTLVNDELLGIPKTVSVDYTEYSDDGRHYINGYESVTLTVPKESPWSNHLDWVSDIVQTGLVHAVKKTGPGGFHMSINALENIFVANGTLTTTIDGVVYHQPLNYA</sequence>
<organism evidence="2 3">
    <name type="scientific">Penicillium olsonii</name>
    <dbReference type="NCBI Taxonomy" id="99116"/>
    <lineage>
        <taxon>Eukaryota</taxon>
        <taxon>Fungi</taxon>
        <taxon>Dikarya</taxon>
        <taxon>Ascomycota</taxon>
        <taxon>Pezizomycotina</taxon>
        <taxon>Eurotiomycetes</taxon>
        <taxon>Eurotiomycetidae</taxon>
        <taxon>Eurotiales</taxon>
        <taxon>Aspergillaceae</taxon>
        <taxon>Penicillium</taxon>
    </lineage>
</organism>
<feature type="chain" id="PRO_5040756358" description="Saponin hydrolase" evidence="1">
    <location>
        <begin position="22"/>
        <end position="613"/>
    </location>
</feature>
<name>A0A9W4HRF0_PENOL</name>
<dbReference type="Pfam" id="PF07676">
    <property type="entry name" value="PD40"/>
    <property type="match status" value="1"/>
</dbReference>
<comment type="caution">
    <text evidence="2">The sequence shown here is derived from an EMBL/GenBank/DDBJ whole genome shotgun (WGS) entry which is preliminary data.</text>
</comment>
<dbReference type="Proteomes" id="UP001153618">
    <property type="component" value="Unassembled WGS sequence"/>
</dbReference>
<keyword evidence="3" id="KW-1185">Reference proteome</keyword>
<dbReference type="EMBL" id="CAJVOS010000023">
    <property type="protein sequence ID" value="CAG8101530.1"/>
    <property type="molecule type" value="Genomic_DNA"/>
</dbReference>
<dbReference type="OrthoDB" id="10265322at2759"/>
<proteinExistence type="predicted"/>
<dbReference type="Gene3D" id="2.120.10.30">
    <property type="entry name" value="TolB, C-terminal domain"/>
    <property type="match status" value="1"/>
</dbReference>
<dbReference type="InterPro" id="IPR011659">
    <property type="entry name" value="WD40"/>
</dbReference>
<evidence type="ECO:0000313" key="2">
    <source>
        <dbReference type="EMBL" id="CAG8101530.1"/>
    </source>
</evidence>
<keyword evidence="1" id="KW-0732">Signal</keyword>
<gene>
    <name evidence="2" type="ORF">POLS_LOCUS4690</name>
</gene>
<evidence type="ECO:0000313" key="3">
    <source>
        <dbReference type="Proteomes" id="UP001153618"/>
    </source>
</evidence>
<evidence type="ECO:0000256" key="1">
    <source>
        <dbReference type="SAM" id="SignalP"/>
    </source>
</evidence>
<evidence type="ECO:0008006" key="4">
    <source>
        <dbReference type="Google" id="ProtNLM"/>
    </source>
</evidence>